<dbReference type="Proteomes" id="UP000789508">
    <property type="component" value="Unassembled WGS sequence"/>
</dbReference>
<feature type="region of interest" description="Disordered" evidence="8">
    <location>
        <begin position="1"/>
        <end position="66"/>
    </location>
</feature>
<keyword evidence="4 7" id="KW-0233">DNA recombination</keyword>
<proteinExistence type="inferred from homology"/>
<keyword evidence="3 7" id="KW-0227">DNA damage</keyword>
<name>A0A9N8VWI6_9GLOM</name>
<comment type="subcellular location">
    <subcellularLocation>
        <location evidence="1 7">Nucleus</location>
    </subcellularLocation>
</comment>
<evidence type="ECO:0000313" key="12">
    <source>
        <dbReference type="Proteomes" id="UP000789508"/>
    </source>
</evidence>
<dbReference type="InterPro" id="IPR029225">
    <property type="entry name" value="Nse4_Nse3-bd"/>
</dbReference>
<evidence type="ECO:0000313" key="11">
    <source>
        <dbReference type="EMBL" id="CAG8463797.1"/>
    </source>
</evidence>
<comment type="function">
    <text evidence="7">Component of the SMC5-SMC6 complex, that promotes sister chromatid alignment after DNA damage and facilitates double-stranded DNA breaks (DSBs) repair via homologous recombination between sister chromatids.</text>
</comment>
<comment type="caution">
    <text evidence="11">The sequence shown here is derived from an EMBL/GenBank/DDBJ whole genome shotgun (WGS) entry which is preliminary data.</text>
</comment>
<dbReference type="GO" id="GO:0006281">
    <property type="term" value="P:DNA repair"/>
    <property type="evidence" value="ECO:0007669"/>
    <property type="project" value="UniProtKB-UniRule"/>
</dbReference>
<evidence type="ECO:0000256" key="2">
    <source>
        <dbReference type="ARBA" id="ARBA00008997"/>
    </source>
</evidence>
<dbReference type="InterPro" id="IPR014854">
    <property type="entry name" value="Nse4_C"/>
</dbReference>
<evidence type="ECO:0000256" key="3">
    <source>
        <dbReference type="ARBA" id="ARBA00022763"/>
    </source>
</evidence>
<keyword evidence="12" id="KW-1185">Reference proteome</keyword>
<keyword evidence="5 7" id="KW-0234">DNA repair</keyword>
<dbReference type="PANTHER" id="PTHR16140:SF0">
    <property type="entry name" value="NON-STRUCTURAL MAINTENANCE OF CHROMOSOMES ELEMENT 4"/>
    <property type="match status" value="1"/>
</dbReference>
<dbReference type="GO" id="GO:0030915">
    <property type="term" value="C:Smc5-Smc6 complex"/>
    <property type="evidence" value="ECO:0007669"/>
    <property type="project" value="UniProtKB-UniRule"/>
</dbReference>
<dbReference type="InterPro" id="IPR027786">
    <property type="entry name" value="Nse4/EID"/>
</dbReference>
<evidence type="ECO:0000256" key="1">
    <source>
        <dbReference type="ARBA" id="ARBA00004123"/>
    </source>
</evidence>
<dbReference type="Pfam" id="PF08743">
    <property type="entry name" value="Nse4_C"/>
    <property type="match status" value="1"/>
</dbReference>
<feature type="domain" description="Nse4/EID protein Nse3/MAGE-binding" evidence="10">
    <location>
        <begin position="115"/>
        <end position="164"/>
    </location>
</feature>
<dbReference type="OrthoDB" id="361242at2759"/>
<feature type="compositionally biased region" description="Polar residues" evidence="8">
    <location>
        <begin position="29"/>
        <end position="43"/>
    </location>
</feature>
<gene>
    <name evidence="11" type="ORF">ALEPTO_LOCUS1675</name>
</gene>
<sequence>MPVIGSEIPTTSVSDKENGMEEETDELENSNNEDQTAQQQQLSPRKKTKRRYLYDPEQDKNEKRTIRKEYRRLITSTEENRQDYIKADSNGLAETLKKANNLYKKVRNTHEAILDSRILVLSADLNVQKARRMKIDNNAFDTDDYIAKLTNFMGEQQTRGEDEDVHLDWLGLGKVAARYTNRAPSMDFMLGPLSIEQKERVKGKTPARIEKDEKDLKTPISMKERDIERQENETTRNVKMIADLIQEKQPINFFEFIINPESFGQTVENMFYLSFLVRDGQVSIDDENGQPVLSRCESATAEDYENGLIKKQVILEMDMTLWKQLIEVYEIRKSVIPTREKKEHTSGKWYG</sequence>
<evidence type="ECO:0000256" key="4">
    <source>
        <dbReference type="ARBA" id="ARBA00023172"/>
    </source>
</evidence>
<evidence type="ECO:0000256" key="5">
    <source>
        <dbReference type="ARBA" id="ARBA00023204"/>
    </source>
</evidence>
<accession>A0A9N8VWI6</accession>
<dbReference type="Pfam" id="PF15412">
    <property type="entry name" value="Nse4-Nse3_bdg"/>
    <property type="match status" value="1"/>
</dbReference>
<comment type="subunit">
    <text evidence="7">Component of the SMC5-SMC6 complex.</text>
</comment>
<evidence type="ECO:0000259" key="9">
    <source>
        <dbReference type="Pfam" id="PF08743"/>
    </source>
</evidence>
<organism evidence="11 12">
    <name type="scientific">Ambispora leptoticha</name>
    <dbReference type="NCBI Taxonomy" id="144679"/>
    <lineage>
        <taxon>Eukaryota</taxon>
        <taxon>Fungi</taxon>
        <taxon>Fungi incertae sedis</taxon>
        <taxon>Mucoromycota</taxon>
        <taxon>Glomeromycotina</taxon>
        <taxon>Glomeromycetes</taxon>
        <taxon>Archaeosporales</taxon>
        <taxon>Ambisporaceae</taxon>
        <taxon>Ambispora</taxon>
    </lineage>
</organism>
<dbReference type="GO" id="GO:0006310">
    <property type="term" value="P:DNA recombination"/>
    <property type="evidence" value="ECO:0007669"/>
    <property type="project" value="UniProtKB-UniRule"/>
</dbReference>
<feature type="domain" description="Non-structural maintenance of chromosome element 4 C-terminal" evidence="9">
    <location>
        <begin position="250"/>
        <end position="336"/>
    </location>
</feature>
<dbReference type="GO" id="GO:0005634">
    <property type="term" value="C:nucleus"/>
    <property type="evidence" value="ECO:0007669"/>
    <property type="project" value="UniProtKB-SubCell"/>
</dbReference>
<evidence type="ECO:0000256" key="7">
    <source>
        <dbReference type="RuleBase" id="RU365071"/>
    </source>
</evidence>
<dbReference type="AlphaFoldDB" id="A0A9N8VWI6"/>
<evidence type="ECO:0000256" key="8">
    <source>
        <dbReference type="SAM" id="MobiDB-lite"/>
    </source>
</evidence>
<comment type="similarity">
    <text evidence="2 7">Belongs to the NSE4 family.</text>
</comment>
<evidence type="ECO:0000256" key="6">
    <source>
        <dbReference type="ARBA" id="ARBA00023242"/>
    </source>
</evidence>
<keyword evidence="6 7" id="KW-0539">Nucleus</keyword>
<evidence type="ECO:0000259" key="10">
    <source>
        <dbReference type="Pfam" id="PF15412"/>
    </source>
</evidence>
<dbReference type="PANTHER" id="PTHR16140">
    <property type="entry name" value="NON-STRUCTURAL MAINTENANCE OF CHROMOSOMES ELEMENT 4"/>
    <property type="match status" value="1"/>
</dbReference>
<protein>
    <recommendedName>
        <fullName evidence="7">Non-structural maintenance of chromosomes element 4</fullName>
    </recommendedName>
</protein>
<dbReference type="EMBL" id="CAJVPS010000198">
    <property type="protein sequence ID" value="CAG8463797.1"/>
    <property type="molecule type" value="Genomic_DNA"/>
</dbReference>
<feature type="compositionally biased region" description="Basic and acidic residues" evidence="8">
    <location>
        <begin position="52"/>
        <end position="66"/>
    </location>
</feature>
<reference evidence="11" key="1">
    <citation type="submission" date="2021-06" db="EMBL/GenBank/DDBJ databases">
        <authorList>
            <person name="Kallberg Y."/>
            <person name="Tangrot J."/>
            <person name="Rosling A."/>
        </authorList>
    </citation>
    <scope>NUCLEOTIDE SEQUENCE</scope>
    <source>
        <strain evidence="11">FL130A</strain>
    </source>
</reference>